<evidence type="ECO:0000256" key="3">
    <source>
        <dbReference type="ARBA" id="ARBA00022490"/>
    </source>
</evidence>
<dbReference type="PANTHER" id="PTHR30457">
    <property type="entry name" value="5'-NUCLEOTIDASE SURE"/>
    <property type="match status" value="1"/>
</dbReference>
<comment type="caution">
    <text evidence="9">The sequence shown here is derived from an EMBL/GenBank/DDBJ whole genome shotgun (WGS) entry which is preliminary data.</text>
</comment>
<organism evidence="9 10">
    <name type="scientific">Rhodohalobacter barkolensis</name>
    <dbReference type="NCBI Taxonomy" id="2053187"/>
    <lineage>
        <taxon>Bacteria</taxon>
        <taxon>Pseudomonadati</taxon>
        <taxon>Balneolota</taxon>
        <taxon>Balneolia</taxon>
        <taxon>Balneolales</taxon>
        <taxon>Balneolaceae</taxon>
        <taxon>Rhodohalobacter</taxon>
    </lineage>
</organism>
<proteinExistence type="inferred from homology"/>
<dbReference type="NCBIfam" id="TIGR00087">
    <property type="entry name" value="surE"/>
    <property type="match status" value="1"/>
</dbReference>
<evidence type="ECO:0000256" key="6">
    <source>
        <dbReference type="ARBA" id="ARBA00022801"/>
    </source>
</evidence>
<comment type="function">
    <text evidence="7">Nucleotidase that shows phosphatase activity on nucleoside 5'-monophosphates.</text>
</comment>
<keyword evidence="3 7" id="KW-0963">Cytoplasm</keyword>
<evidence type="ECO:0000256" key="4">
    <source>
        <dbReference type="ARBA" id="ARBA00022723"/>
    </source>
</evidence>
<dbReference type="OrthoDB" id="9780815at2"/>
<evidence type="ECO:0000313" key="9">
    <source>
        <dbReference type="EMBL" id="PKD45189.1"/>
    </source>
</evidence>
<evidence type="ECO:0000259" key="8">
    <source>
        <dbReference type="Pfam" id="PF01975"/>
    </source>
</evidence>
<feature type="binding site" evidence="7">
    <location>
        <position position="14"/>
    </location>
    <ligand>
        <name>a divalent metal cation</name>
        <dbReference type="ChEBI" id="CHEBI:60240"/>
    </ligand>
</feature>
<dbReference type="Gene3D" id="3.40.1210.10">
    <property type="entry name" value="Survival protein SurE-like phosphatase/nucleotidase"/>
    <property type="match status" value="1"/>
</dbReference>
<dbReference type="SUPFAM" id="SSF64167">
    <property type="entry name" value="SurE-like"/>
    <property type="match status" value="1"/>
</dbReference>
<comment type="catalytic activity">
    <reaction evidence="1 7">
        <text>a ribonucleoside 5'-phosphate + H2O = a ribonucleoside + phosphate</text>
        <dbReference type="Rhea" id="RHEA:12484"/>
        <dbReference type="ChEBI" id="CHEBI:15377"/>
        <dbReference type="ChEBI" id="CHEBI:18254"/>
        <dbReference type="ChEBI" id="CHEBI:43474"/>
        <dbReference type="ChEBI" id="CHEBI:58043"/>
        <dbReference type="EC" id="3.1.3.5"/>
    </reaction>
</comment>
<comment type="cofactor">
    <cofactor evidence="7">
        <name>a divalent metal cation</name>
        <dbReference type="ChEBI" id="CHEBI:60240"/>
    </cofactor>
    <text evidence="7">Binds 1 divalent metal cation per subunit.</text>
</comment>
<gene>
    <name evidence="7" type="primary">surE</name>
    <name evidence="9" type="ORF">CWD77_07000</name>
</gene>
<feature type="domain" description="Survival protein SurE-like phosphatase/nucleotidase" evidence="8">
    <location>
        <begin position="9"/>
        <end position="191"/>
    </location>
</feature>
<accession>A0A2N0VM03</accession>
<dbReference type="GO" id="GO:0046872">
    <property type="term" value="F:metal ion binding"/>
    <property type="evidence" value="ECO:0007669"/>
    <property type="project" value="UniProtKB-UniRule"/>
</dbReference>
<feature type="binding site" evidence="7">
    <location>
        <position position="45"/>
    </location>
    <ligand>
        <name>a divalent metal cation</name>
        <dbReference type="ChEBI" id="CHEBI:60240"/>
    </ligand>
</feature>
<keyword evidence="5 7" id="KW-0547">Nucleotide-binding</keyword>
<dbReference type="RefSeq" id="WP_101072752.1">
    <property type="nucleotide sequence ID" value="NZ_PISP01000001.1"/>
</dbReference>
<dbReference type="GO" id="GO:0005737">
    <property type="term" value="C:cytoplasm"/>
    <property type="evidence" value="ECO:0007669"/>
    <property type="project" value="UniProtKB-SubCell"/>
</dbReference>
<dbReference type="InterPro" id="IPR002828">
    <property type="entry name" value="SurE-like_Pase/nucleotidase"/>
</dbReference>
<protein>
    <recommendedName>
        <fullName evidence="7">5'-nucleotidase SurE</fullName>
        <ecNumber evidence="7">3.1.3.5</ecNumber>
    </recommendedName>
    <alternativeName>
        <fullName evidence="7">Nucleoside 5'-monophosphate phosphohydrolase</fullName>
    </alternativeName>
</protein>
<dbReference type="Pfam" id="PF01975">
    <property type="entry name" value="SurE"/>
    <property type="match status" value="1"/>
</dbReference>
<name>A0A2N0VM03_9BACT</name>
<dbReference type="GO" id="GO:0000166">
    <property type="term" value="F:nucleotide binding"/>
    <property type="evidence" value="ECO:0007669"/>
    <property type="project" value="UniProtKB-KW"/>
</dbReference>
<keyword evidence="6 7" id="KW-0378">Hydrolase</keyword>
<comment type="subcellular location">
    <subcellularLocation>
        <location evidence="7">Cytoplasm</location>
    </subcellularLocation>
</comment>
<dbReference type="InterPro" id="IPR036523">
    <property type="entry name" value="SurE-like_sf"/>
</dbReference>
<evidence type="ECO:0000256" key="1">
    <source>
        <dbReference type="ARBA" id="ARBA00000815"/>
    </source>
</evidence>
<feature type="binding site" evidence="7">
    <location>
        <position position="101"/>
    </location>
    <ligand>
        <name>a divalent metal cation</name>
        <dbReference type="ChEBI" id="CHEBI:60240"/>
    </ligand>
</feature>
<dbReference type="AlphaFoldDB" id="A0A2N0VM03"/>
<dbReference type="NCBIfam" id="NF001490">
    <property type="entry name" value="PRK00346.1-4"/>
    <property type="match status" value="1"/>
</dbReference>
<evidence type="ECO:0000256" key="5">
    <source>
        <dbReference type="ARBA" id="ARBA00022741"/>
    </source>
</evidence>
<dbReference type="GO" id="GO:0004309">
    <property type="term" value="F:exopolyphosphatase activity"/>
    <property type="evidence" value="ECO:0007669"/>
    <property type="project" value="TreeGrafter"/>
</dbReference>
<keyword evidence="4 7" id="KW-0479">Metal-binding</keyword>
<dbReference type="NCBIfam" id="NF001492">
    <property type="entry name" value="PRK00346.2-2"/>
    <property type="match status" value="1"/>
</dbReference>
<dbReference type="InterPro" id="IPR030048">
    <property type="entry name" value="SurE"/>
</dbReference>
<evidence type="ECO:0000256" key="2">
    <source>
        <dbReference type="ARBA" id="ARBA00011062"/>
    </source>
</evidence>
<evidence type="ECO:0000256" key="7">
    <source>
        <dbReference type="HAMAP-Rule" id="MF_00060"/>
    </source>
</evidence>
<dbReference type="GO" id="GO:0008254">
    <property type="term" value="F:3'-nucleotidase activity"/>
    <property type="evidence" value="ECO:0007669"/>
    <property type="project" value="TreeGrafter"/>
</dbReference>
<dbReference type="PANTHER" id="PTHR30457:SF12">
    <property type="entry name" value="5'_3'-NUCLEOTIDASE SURE"/>
    <property type="match status" value="1"/>
</dbReference>
<dbReference type="EMBL" id="PISP01000001">
    <property type="protein sequence ID" value="PKD45189.1"/>
    <property type="molecule type" value="Genomic_DNA"/>
</dbReference>
<feature type="binding site" evidence="7">
    <location>
        <position position="15"/>
    </location>
    <ligand>
        <name>a divalent metal cation</name>
        <dbReference type="ChEBI" id="CHEBI:60240"/>
    </ligand>
</feature>
<comment type="similarity">
    <text evidence="2 7">Belongs to the SurE nucleotidase family.</text>
</comment>
<reference evidence="9 10" key="1">
    <citation type="submission" date="2017-11" db="EMBL/GenBank/DDBJ databases">
        <title>Rhodohalobacter 15182 sp. nov., isolated from a salt lake.</title>
        <authorList>
            <person name="Han S."/>
        </authorList>
    </citation>
    <scope>NUCLEOTIDE SEQUENCE [LARGE SCALE GENOMIC DNA]</scope>
    <source>
        <strain evidence="9 10">15182</strain>
    </source>
</reference>
<evidence type="ECO:0000313" key="10">
    <source>
        <dbReference type="Proteomes" id="UP000233398"/>
    </source>
</evidence>
<dbReference type="GO" id="GO:0008253">
    <property type="term" value="F:5'-nucleotidase activity"/>
    <property type="evidence" value="ECO:0007669"/>
    <property type="project" value="UniProtKB-UniRule"/>
</dbReference>
<dbReference type="EC" id="3.1.3.5" evidence="7"/>
<sequence>MTKPRKPLILVCNDDGIFSQGIKALAEIADEFGDVAIIAPDRQQSAVGHAITVSTPLRARPFRIDGRFDGQAVSGTPADSVKLAHNQLLDRKPDLVVSGINHGSNAGINILYSGTVSAATEGTILGYPSIAVSCTDFDEDADLSGCQDAARKVIGYVLNHGLPRGVTLNLNAPSGPLKGIKWARQANSRYVEEFEGRVDPHNRNYYWMTGKFQLLDEDEKNDISMLEKGYASLTPIQYDLTAYSLLNDLREIEL</sequence>
<dbReference type="Proteomes" id="UP000233398">
    <property type="component" value="Unassembled WGS sequence"/>
</dbReference>
<dbReference type="HAMAP" id="MF_00060">
    <property type="entry name" value="SurE"/>
    <property type="match status" value="1"/>
</dbReference>
<keyword evidence="10" id="KW-1185">Reference proteome</keyword>